<evidence type="ECO:0000256" key="2">
    <source>
        <dbReference type="SAM" id="SignalP"/>
    </source>
</evidence>
<dbReference type="SUPFAM" id="SSF52058">
    <property type="entry name" value="L domain-like"/>
    <property type="match status" value="1"/>
</dbReference>
<dbReference type="InterPro" id="IPR032675">
    <property type="entry name" value="LRR_dom_sf"/>
</dbReference>
<reference evidence="3" key="1">
    <citation type="submission" date="2019-04" db="EMBL/GenBank/DDBJ databases">
        <title>An insight into the mialome of Ixodes scapularis.</title>
        <authorList>
            <person name="Ribeiro J.M."/>
            <person name="Mather T.N."/>
            <person name="Karim S."/>
        </authorList>
    </citation>
    <scope>NUCLEOTIDE SEQUENCE</scope>
</reference>
<keyword evidence="3" id="KW-0675">Receptor</keyword>
<dbReference type="Gene3D" id="3.80.10.10">
    <property type="entry name" value="Ribonuclease Inhibitor"/>
    <property type="match status" value="1"/>
</dbReference>
<dbReference type="VEuPathDB" id="VectorBase:ISCP_020067"/>
<protein>
    <submittedName>
        <fullName evidence="3">Putative toll-like receptor 7</fullName>
    </submittedName>
</protein>
<feature type="chain" id="PRO_5020041284" evidence="2">
    <location>
        <begin position="33"/>
        <end position="310"/>
    </location>
</feature>
<evidence type="ECO:0000256" key="1">
    <source>
        <dbReference type="ARBA" id="ARBA00022729"/>
    </source>
</evidence>
<dbReference type="InterPro" id="IPR001611">
    <property type="entry name" value="Leu-rich_rpt"/>
</dbReference>
<dbReference type="PANTHER" id="PTHR24373">
    <property type="entry name" value="SLIT RELATED LEUCINE-RICH REPEAT NEURONAL PROTEIN"/>
    <property type="match status" value="1"/>
</dbReference>
<sequence>MHVVPLPWRRRRALSALAAAWLLSCWCGSASATLCNQLTMLPDECECDMDADGRLTLRWAGTHVNSLLGDLEKMAETNISLHEMQIRDSDLEELKKGFPAAINEHMERLTLDNTRIGQVYIGNIIRPIKNLRSLQLHNETIQQVEANMLDSLTLLEELGINEANLVTVRENAFVKLNLSHLSLRHNHLTQIPDAVSKLPFLRELDLFENPIEVVSDQEALVFQSNLKLLRKLVMNKVQCDCELGKGEFLSWIRRANISGVKCGEPPFLLGKDVTGLTTKQFCDDAGRPAATLAILVAATALHWAAKMAVS</sequence>
<dbReference type="OrthoDB" id="676979at2759"/>
<dbReference type="EMBL" id="GHJT01008435">
    <property type="protein sequence ID" value="MOY42406.1"/>
    <property type="molecule type" value="Transcribed_RNA"/>
</dbReference>
<name>A0A4D5S0E4_IXOSC</name>
<feature type="signal peptide" evidence="2">
    <location>
        <begin position="1"/>
        <end position="32"/>
    </location>
</feature>
<dbReference type="PROSITE" id="PS51450">
    <property type="entry name" value="LRR"/>
    <property type="match status" value="1"/>
</dbReference>
<accession>A0A4D5S0E4</accession>
<dbReference type="PANTHER" id="PTHR24373:SF398">
    <property type="entry name" value="LEUCINE-RICH REPEAT-CONTAINING G-PROTEIN COUPLED RECEPTOR 6"/>
    <property type="match status" value="1"/>
</dbReference>
<dbReference type="Pfam" id="PF13855">
    <property type="entry name" value="LRR_8"/>
    <property type="match status" value="1"/>
</dbReference>
<dbReference type="AlphaFoldDB" id="A0A4D5S0E4"/>
<keyword evidence="1 2" id="KW-0732">Signal</keyword>
<dbReference type="InterPro" id="IPR050328">
    <property type="entry name" value="Dev_Immune_Receptor"/>
</dbReference>
<evidence type="ECO:0000313" key="3">
    <source>
        <dbReference type="EMBL" id="MOY42406.1"/>
    </source>
</evidence>
<proteinExistence type="predicted"/>
<organism evidence="3">
    <name type="scientific">Ixodes scapularis</name>
    <name type="common">Black-legged tick</name>
    <name type="synonym">Deer tick</name>
    <dbReference type="NCBI Taxonomy" id="6945"/>
    <lineage>
        <taxon>Eukaryota</taxon>
        <taxon>Metazoa</taxon>
        <taxon>Ecdysozoa</taxon>
        <taxon>Arthropoda</taxon>
        <taxon>Chelicerata</taxon>
        <taxon>Arachnida</taxon>
        <taxon>Acari</taxon>
        <taxon>Parasitiformes</taxon>
        <taxon>Ixodida</taxon>
        <taxon>Ixodoidea</taxon>
        <taxon>Ixodidae</taxon>
        <taxon>Ixodinae</taxon>
        <taxon>Ixodes</taxon>
    </lineage>
</organism>